<organism evidence="1 2">
    <name type="scientific">Bosea caraganae</name>
    <dbReference type="NCBI Taxonomy" id="2763117"/>
    <lineage>
        <taxon>Bacteria</taxon>
        <taxon>Pseudomonadati</taxon>
        <taxon>Pseudomonadota</taxon>
        <taxon>Alphaproteobacteria</taxon>
        <taxon>Hyphomicrobiales</taxon>
        <taxon>Boseaceae</taxon>
        <taxon>Bosea</taxon>
    </lineage>
</organism>
<dbReference type="SUPFAM" id="SSF158682">
    <property type="entry name" value="TerB-like"/>
    <property type="match status" value="1"/>
</dbReference>
<dbReference type="RefSeq" id="WP_114830813.1">
    <property type="nucleotide sequence ID" value="NZ_QQTO01000005.1"/>
</dbReference>
<gene>
    <name evidence="1" type="ORF">DWE98_18760</name>
</gene>
<dbReference type="InterPro" id="IPR007486">
    <property type="entry name" value="YebE"/>
</dbReference>
<dbReference type="Proteomes" id="UP000255207">
    <property type="component" value="Unassembled WGS sequence"/>
</dbReference>
<dbReference type="AlphaFoldDB" id="A0A370L2N6"/>
<reference evidence="2" key="1">
    <citation type="submission" date="2018-07" db="EMBL/GenBank/DDBJ databases">
        <authorList>
            <person name="Safronova V.I."/>
            <person name="Chirak E.R."/>
            <person name="Sazanova A.L."/>
        </authorList>
    </citation>
    <scope>NUCLEOTIDE SEQUENCE [LARGE SCALE GENOMIC DNA]</scope>
    <source>
        <strain evidence="2">RCAM04685</strain>
    </source>
</reference>
<dbReference type="CDD" id="cd07178">
    <property type="entry name" value="terB_like_YebE"/>
    <property type="match status" value="1"/>
</dbReference>
<dbReference type="InterPro" id="IPR029024">
    <property type="entry name" value="TerB-like"/>
</dbReference>
<dbReference type="EMBL" id="QQTP01000010">
    <property type="protein sequence ID" value="RDJ22484.1"/>
    <property type="molecule type" value="Genomic_DNA"/>
</dbReference>
<keyword evidence="2" id="KW-1185">Reference proteome</keyword>
<evidence type="ECO:0000313" key="2">
    <source>
        <dbReference type="Proteomes" id="UP000255207"/>
    </source>
</evidence>
<comment type="caution">
    <text evidence="1">The sequence shown here is derived from an EMBL/GenBank/DDBJ whole genome shotgun (WGS) entry which is preliminary data.</text>
</comment>
<sequence length="321" mass="31460">MFNAKSLLDALVNAGSQAGQQAGQAGGLGGMLGNLAQQVQQAGAQGGQGGGLGGMLGNLAQQVQQSGGAGGLGGMLGSVLGQATQGVQDAAQQTGVQQKATDVLGQLSGGQSPGQLLEQAKGMFANNPAVATAVLGGLGALIFGSSAGRAVVGSAAKLGGLALIGGLAYKAYQNSQAGKPLLDLQRQEVLPAPAGSGFEPEAANEKTALVFIRAMVAAAAADGKIDADERNAILGGLKEAGFDPEANDWLANEMAHPASIDALAEGAETPELAAQIYTAARLAINPDTPAEKDFLAGLAGSVGLDAELVANIDAAASAAKV</sequence>
<dbReference type="Pfam" id="PF04391">
    <property type="entry name" value="DUF533"/>
    <property type="match status" value="1"/>
</dbReference>
<protein>
    <submittedName>
        <fullName evidence="1">DUF533 domain-containing protein</fullName>
    </submittedName>
</protein>
<proteinExistence type="predicted"/>
<evidence type="ECO:0000313" key="1">
    <source>
        <dbReference type="EMBL" id="RDJ22484.1"/>
    </source>
</evidence>
<name>A0A370L2N6_9HYPH</name>
<dbReference type="OrthoDB" id="5459344at2"/>
<dbReference type="Gene3D" id="1.10.3680.10">
    <property type="entry name" value="TerB-like"/>
    <property type="match status" value="1"/>
</dbReference>
<accession>A0A370L2N6</accession>